<feature type="chain" id="PRO_5042319244" evidence="2">
    <location>
        <begin position="19"/>
        <end position="441"/>
    </location>
</feature>
<dbReference type="AlphaFoldDB" id="A0AAI9ECK9"/>
<dbReference type="EMBL" id="CAVMBE010000077">
    <property type="protein sequence ID" value="CAK4033081.1"/>
    <property type="molecule type" value="Genomic_DNA"/>
</dbReference>
<dbReference type="GO" id="GO:0016042">
    <property type="term" value="P:lipid catabolic process"/>
    <property type="evidence" value="ECO:0007669"/>
    <property type="project" value="UniProtKB-UniRule"/>
</dbReference>
<protein>
    <submittedName>
        <fullName evidence="3">Secretory lipase-domain-containing</fullName>
    </submittedName>
</protein>
<organism evidence="3 4">
    <name type="scientific">Lecanosticta acicola</name>
    <dbReference type="NCBI Taxonomy" id="111012"/>
    <lineage>
        <taxon>Eukaryota</taxon>
        <taxon>Fungi</taxon>
        <taxon>Dikarya</taxon>
        <taxon>Ascomycota</taxon>
        <taxon>Pezizomycotina</taxon>
        <taxon>Dothideomycetes</taxon>
        <taxon>Dothideomycetidae</taxon>
        <taxon>Mycosphaerellales</taxon>
        <taxon>Mycosphaerellaceae</taxon>
        <taxon>Lecanosticta</taxon>
    </lineage>
</organism>
<dbReference type="Pfam" id="PF03583">
    <property type="entry name" value="LIP"/>
    <property type="match status" value="1"/>
</dbReference>
<dbReference type="InterPro" id="IPR029058">
    <property type="entry name" value="AB_hydrolase_fold"/>
</dbReference>
<proteinExistence type="inferred from homology"/>
<comment type="similarity">
    <text evidence="2">Belongs to the AB hydrolase superfamily. Lipase family.</text>
</comment>
<keyword evidence="2" id="KW-0732">Signal</keyword>
<gene>
    <name evidence="3" type="ORF">LECACI_7A008239</name>
</gene>
<dbReference type="Proteomes" id="UP001296104">
    <property type="component" value="Unassembled WGS sequence"/>
</dbReference>
<dbReference type="GO" id="GO:0004806">
    <property type="term" value="F:triacylglycerol lipase activity"/>
    <property type="evidence" value="ECO:0007669"/>
    <property type="project" value="UniProtKB-UniRule"/>
</dbReference>
<dbReference type="PANTHER" id="PTHR34853">
    <property type="match status" value="1"/>
</dbReference>
<feature type="signal peptide" evidence="2">
    <location>
        <begin position="1"/>
        <end position="18"/>
    </location>
</feature>
<reference evidence="3" key="1">
    <citation type="submission" date="2023-11" db="EMBL/GenBank/DDBJ databases">
        <authorList>
            <person name="Alioto T."/>
            <person name="Alioto T."/>
            <person name="Gomez Garrido J."/>
        </authorList>
    </citation>
    <scope>NUCLEOTIDE SEQUENCE</scope>
</reference>
<evidence type="ECO:0000313" key="3">
    <source>
        <dbReference type="EMBL" id="CAK4033081.1"/>
    </source>
</evidence>
<accession>A0AAI9ECK9</accession>
<keyword evidence="4" id="KW-1185">Reference proteome</keyword>
<sequence length="441" mass="47303">MMRPTKFFAFLLAGTTFAATLPSQDSFYRQPENISSYKPGQIITSRKAGTNLQGILPFGPTPNVENAMQYLYRTTDSLNNPVAAVATLLMPSRNADPEKLLVFQAIYDSANNDCSPSYAWLAGANTTSAFDVVFVTSALDKGWYVLAADYQGLEAQFTAGVMAGHAVLDGVRAAFNGAGETRLSLQARYAMWGYSGGGLATEWAVELQKCYAPELHFEGAALGGLTPYIEKVIKTISGSADAGIGLAGIKGLSKAYPRLGEWLDRSIVPEKKALFEHVTHGCLLEEELGAKDLDIFSFFQQGPEVFDEPAVKEALQAGGTMGVHGIPQMPLFVYEGEKDRVEAPKDTEALVAHFCQHEGVTIQYQKARLLSHPGEDVFGSVDALPWVQDRLEGKEITNHGCTSGKVTLFGLDGASVRALGSDLAAVAADLLGSDLGPFGWG</sequence>
<dbReference type="Gene3D" id="1.10.260.130">
    <property type="match status" value="1"/>
</dbReference>
<dbReference type="PIRSF" id="PIRSF029171">
    <property type="entry name" value="Esterase_LipA"/>
    <property type="match status" value="1"/>
</dbReference>
<comment type="caution">
    <text evidence="3">The sequence shown here is derived from an EMBL/GenBank/DDBJ whole genome shotgun (WGS) entry which is preliminary data.</text>
</comment>
<keyword evidence="1" id="KW-0378">Hydrolase</keyword>
<evidence type="ECO:0000256" key="2">
    <source>
        <dbReference type="PIRNR" id="PIRNR029171"/>
    </source>
</evidence>
<dbReference type="InterPro" id="IPR005152">
    <property type="entry name" value="Lipase_secreted"/>
</dbReference>
<evidence type="ECO:0000256" key="1">
    <source>
        <dbReference type="ARBA" id="ARBA00022801"/>
    </source>
</evidence>
<evidence type="ECO:0000313" key="4">
    <source>
        <dbReference type="Proteomes" id="UP001296104"/>
    </source>
</evidence>
<dbReference type="SUPFAM" id="SSF53474">
    <property type="entry name" value="alpha/beta-Hydrolases"/>
    <property type="match status" value="1"/>
</dbReference>
<name>A0AAI9ECK9_9PEZI</name>
<dbReference type="Gene3D" id="3.40.50.1820">
    <property type="entry name" value="alpha/beta hydrolase"/>
    <property type="match status" value="1"/>
</dbReference>
<dbReference type="PANTHER" id="PTHR34853:SF5">
    <property type="entry name" value="LIP-DOMAIN-CONTAINING PROTEIN-RELATED"/>
    <property type="match status" value="1"/>
</dbReference>